<organism evidence="2 3">
    <name type="scientific">Erythroxylum novogranatense</name>
    <dbReference type="NCBI Taxonomy" id="1862640"/>
    <lineage>
        <taxon>Eukaryota</taxon>
        <taxon>Viridiplantae</taxon>
        <taxon>Streptophyta</taxon>
        <taxon>Embryophyta</taxon>
        <taxon>Tracheophyta</taxon>
        <taxon>Spermatophyta</taxon>
        <taxon>Magnoliopsida</taxon>
        <taxon>eudicotyledons</taxon>
        <taxon>Gunneridae</taxon>
        <taxon>Pentapetalae</taxon>
        <taxon>rosids</taxon>
        <taxon>fabids</taxon>
        <taxon>Malpighiales</taxon>
        <taxon>Erythroxylaceae</taxon>
        <taxon>Erythroxylum</taxon>
    </lineage>
</organism>
<dbReference type="Proteomes" id="UP001159364">
    <property type="component" value="Linkage Group LG10"/>
</dbReference>
<dbReference type="EMBL" id="JAIWQS010000010">
    <property type="protein sequence ID" value="KAJ8753637.1"/>
    <property type="molecule type" value="Genomic_DNA"/>
</dbReference>
<dbReference type="InterPro" id="IPR025322">
    <property type="entry name" value="PADRE_dom"/>
</dbReference>
<proteinExistence type="predicted"/>
<name>A0AAV8SMU8_9ROSI</name>
<reference evidence="2 3" key="1">
    <citation type="submission" date="2021-09" db="EMBL/GenBank/DDBJ databases">
        <title>Genomic insights and catalytic innovation underlie evolution of tropane alkaloids biosynthesis.</title>
        <authorList>
            <person name="Wang Y.-J."/>
            <person name="Tian T."/>
            <person name="Huang J.-P."/>
            <person name="Huang S.-X."/>
        </authorList>
    </citation>
    <scope>NUCLEOTIDE SEQUENCE [LARGE SCALE GENOMIC DNA]</scope>
    <source>
        <strain evidence="2">KIB-2018</strain>
        <tissue evidence="2">Leaf</tissue>
    </source>
</reference>
<feature type="region of interest" description="Disordered" evidence="1">
    <location>
        <begin position="212"/>
        <end position="233"/>
    </location>
</feature>
<protein>
    <submittedName>
        <fullName evidence="2">Uncharacterized protein</fullName>
    </submittedName>
</protein>
<evidence type="ECO:0000313" key="3">
    <source>
        <dbReference type="Proteomes" id="UP001159364"/>
    </source>
</evidence>
<evidence type="ECO:0000256" key="1">
    <source>
        <dbReference type="SAM" id="MobiDB-lite"/>
    </source>
</evidence>
<gene>
    <name evidence="2" type="ORF">K2173_025628</name>
</gene>
<dbReference type="PANTHER" id="PTHR33052">
    <property type="entry name" value="DUF4228 DOMAIN PROTEIN-RELATED"/>
    <property type="match status" value="1"/>
</dbReference>
<sequence>MYTNYPHITTEVLALPLTPRITVGRQRSRFETMDADTSDRRVLKLVYPGHFVEIHENPITAAEIMRRKPRHCVTRSDFFRYPWIVVRPESILKPGNVFYVVPYHTVHRLSQRSGFQDQLASTTLALKHEEGDSTVLYFKSSPQYFRQLLMENDSDYEKPDQTRRKIDCKFEIQERCLLLNCLPSKSYQDHHPHLGRNVPFISSGLEQKSLKYSQNTTDKPHSTFPSLKGENRYKSCRGSKQQKPISSFHKPRALVSLNGTSCPEAQFLEEQHGDQKLKPCLKQNRFAKTRKVRVRFQLPGDADK</sequence>
<dbReference type="AlphaFoldDB" id="A0AAV8SMU8"/>
<accession>A0AAV8SMU8</accession>
<evidence type="ECO:0000313" key="2">
    <source>
        <dbReference type="EMBL" id="KAJ8753637.1"/>
    </source>
</evidence>
<dbReference type="Pfam" id="PF14009">
    <property type="entry name" value="PADRE"/>
    <property type="match status" value="1"/>
</dbReference>
<comment type="caution">
    <text evidence="2">The sequence shown here is derived from an EMBL/GenBank/DDBJ whole genome shotgun (WGS) entry which is preliminary data.</text>
</comment>
<keyword evidence="3" id="KW-1185">Reference proteome</keyword>